<dbReference type="PANTHER" id="PTHR43691">
    <property type="entry name" value="URIDINE PHOSPHORYLASE"/>
    <property type="match status" value="1"/>
</dbReference>
<organism evidence="4 5">
    <name type="scientific">Pythium oligandrum</name>
    <name type="common">Mycoparasitic fungus</name>
    <dbReference type="NCBI Taxonomy" id="41045"/>
    <lineage>
        <taxon>Eukaryota</taxon>
        <taxon>Sar</taxon>
        <taxon>Stramenopiles</taxon>
        <taxon>Oomycota</taxon>
        <taxon>Peronosporomycetes</taxon>
        <taxon>Pythiales</taxon>
        <taxon>Pythiaceae</taxon>
        <taxon>Pythium</taxon>
    </lineage>
</organism>
<dbReference type="PANTHER" id="PTHR43691:SF11">
    <property type="entry name" value="FI09636P-RELATED"/>
    <property type="match status" value="1"/>
</dbReference>
<dbReference type="CDD" id="cd17763">
    <property type="entry name" value="UP_hUPP-like"/>
    <property type="match status" value="1"/>
</dbReference>
<keyword evidence="5" id="KW-1185">Reference proteome</keyword>
<dbReference type="InterPro" id="IPR000845">
    <property type="entry name" value="Nucleoside_phosphorylase_d"/>
</dbReference>
<evidence type="ECO:0000256" key="2">
    <source>
        <dbReference type="PIRSR" id="PIRSR610059-50"/>
    </source>
</evidence>
<accession>A0A8K1CPB7</accession>
<dbReference type="Proteomes" id="UP000794436">
    <property type="component" value="Unassembled WGS sequence"/>
</dbReference>
<protein>
    <recommendedName>
        <fullName evidence="3">Nucleoside phosphorylase domain-containing protein</fullName>
    </recommendedName>
</protein>
<feature type="binding site" evidence="2">
    <location>
        <begin position="139"/>
        <end position="142"/>
    </location>
    <ligand>
        <name>phosphate</name>
        <dbReference type="ChEBI" id="CHEBI:43474"/>
    </ligand>
</feature>
<dbReference type="GO" id="GO:0004850">
    <property type="term" value="F:uridine phosphorylase activity"/>
    <property type="evidence" value="ECO:0007669"/>
    <property type="project" value="InterPro"/>
</dbReference>
<dbReference type="GO" id="GO:0009166">
    <property type="term" value="P:nucleotide catabolic process"/>
    <property type="evidence" value="ECO:0007669"/>
    <property type="project" value="InterPro"/>
</dbReference>
<sequence length="313" mass="34154">MASDSGLAAASSPRHFQHVSNANLLDLKTDVLFHIGFTHSVEDKQLTVSLFGDVKFFVTGGSSERMKHFAHHVARELQIGAPFGYALSPIGSTSRYVLYKVGSVLIANHGMGVPSVSILLHEVTKLLEYAEAQDVVYIRMGTSGGVGVEPGTVVLTSEAVNNKMEPVLEAAILGKRVLRPAICSRDVSEDIARAAEQVGAPFVIGRTLTCDDFYEAQGRLDGAICEYTLQDKIEFLAYCAENGVKNIEMEARGFAAFCHRLNIPVAVVCVTLLNRLLGDQLLSSPETLQSYEERPALVLMHYIKTKLEAKKRD</sequence>
<dbReference type="SUPFAM" id="SSF53167">
    <property type="entry name" value="Purine and uridine phosphorylases"/>
    <property type="match status" value="1"/>
</dbReference>
<comment type="caution">
    <text evidence="4">The sequence shown here is derived from an EMBL/GenBank/DDBJ whole genome shotgun (WGS) entry which is preliminary data.</text>
</comment>
<name>A0A8K1CPB7_PYTOL</name>
<comment type="similarity">
    <text evidence="1">Belongs to the PNP/UDP phosphorylase family.</text>
</comment>
<dbReference type="InterPro" id="IPR010059">
    <property type="entry name" value="Uridine_phosphorylase_euk"/>
</dbReference>
<evidence type="ECO:0000259" key="3">
    <source>
        <dbReference type="Pfam" id="PF01048"/>
    </source>
</evidence>
<reference evidence="4" key="1">
    <citation type="submission" date="2019-03" db="EMBL/GenBank/DDBJ databases">
        <title>Long read genome sequence of the mycoparasitic Pythium oligandrum ATCC 38472 isolated from sugarbeet rhizosphere.</title>
        <authorList>
            <person name="Gaulin E."/>
        </authorList>
    </citation>
    <scope>NUCLEOTIDE SEQUENCE</scope>
    <source>
        <strain evidence="4">ATCC 38472_TT</strain>
    </source>
</reference>
<dbReference type="NCBIfam" id="TIGR01719">
    <property type="entry name" value="euk_UDPppase"/>
    <property type="match status" value="1"/>
</dbReference>
<dbReference type="GO" id="GO:0005829">
    <property type="term" value="C:cytosol"/>
    <property type="evidence" value="ECO:0007669"/>
    <property type="project" value="TreeGrafter"/>
</dbReference>
<dbReference type="AlphaFoldDB" id="A0A8K1CPB7"/>
<feature type="binding site" evidence="2">
    <location>
        <position position="217"/>
    </location>
    <ligand>
        <name>substrate</name>
    </ligand>
</feature>
<evidence type="ECO:0000313" key="4">
    <source>
        <dbReference type="EMBL" id="TMW65933.1"/>
    </source>
</evidence>
<gene>
    <name evidence="4" type="ORF">Poli38472_003698</name>
</gene>
<dbReference type="InterPro" id="IPR035994">
    <property type="entry name" value="Nucleoside_phosphorylase_sf"/>
</dbReference>
<dbReference type="EMBL" id="SPLM01000036">
    <property type="protein sequence ID" value="TMW65933.1"/>
    <property type="molecule type" value="Genomic_DNA"/>
</dbReference>
<evidence type="ECO:0000256" key="1">
    <source>
        <dbReference type="ARBA" id="ARBA00010456"/>
    </source>
</evidence>
<proteinExistence type="inferred from homology"/>
<dbReference type="Gene3D" id="3.40.50.1580">
    <property type="entry name" value="Nucleoside phosphorylase domain"/>
    <property type="match status" value="1"/>
</dbReference>
<feature type="binding site" evidence="2">
    <location>
        <position position="219"/>
    </location>
    <ligand>
        <name>substrate</name>
    </ligand>
</feature>
<dbReference type="OrthoDB" id="204058at2759"/>
<evidence type="ECO:0000313" key="5">
    <source>
        <dbReference type="Proteomes" id="UP000794436"/>
    </source>
</evidence>
<feature type="binding site" evidence="2">
    <location>
        <position position="95"/>
    </location>
    <ligand>
        <name>phosphate</name>
        <dbReference type="ChEBI" id="CHEBI:43474"/>
    </ligand>
</feature>
<feature type="domain" description="Nucleoside phosphorylase" evidence="3">
    <location>
        <begin position="56"/>
        <end position="303"/>
    </location>
</feature>
<dbReference type="Pfam" id="PF01048">
    <property type="entry name" value="PNP_UDP_1"/>
    <property type="match status" value="1"/>
</dbReference>
<dbReference type="GO" id="GO:0006218">
    <property type="term" value="P:uridine catabolic process"/>
    <property type="evidence" value="ECO:0007669"/>
    <property type="project" value="TreeGrafter"/>
</dbReference>